<sequence>MNQYYLLCILLYIIKTNEIKIRFWFQFYENDVSQVQIRTNAAFKLDNLLSEDIKQNEPMYIFGQEIENVDSFLQLKETFIWFSYRANIQYEGRAISDQGWGCLIRVGQMILANSLIRNNSSSLLKDLKTKIINLFDDDESFSTIAPFSIHQIIKKAALNYNLKIGDWYTGPKIMCLLEELVSTVKTIKQLKIINFLEQCIIEQQIDLKFNQAQLIVIHAIIGNKELDSYFEAQLQKHIEIPQFAGAIVGKNNKAYFLIGYQNKLGILMDPHYVQESGYIQLKPQLKCTPLKEFSGTIALCYFISSSQDYKEFKTALKELKGSIFNIIDENYTCIF</sequence>
<dbReference type="GO" id="GO:0016485">
    <property type="term" value="P:protein processing"/>
    <property type="evidence" value="ECO:0007669"/>
    <property type="project" value="TreeGrafter"/>
</dbReference>
<dbReference type="InterPro" id="IPR046792">
    <property type="entry name" value="Peptidase_C54_cat"/>
</dbReference>
<reference evidence="6" key="1">
    <citation type="submission" date="2021-01" db="EMBL/GenBank/DDBJ databases">
        <authorList>
            <consortium name="Genoscope - CEA"/>
            <person name="William W."/>
        </authorList>
    </citation>
    <scope>NUCLEOTIDE SEQUENCE</scope>
</reference>
<keyword evidence="4" id="KW-0653">Protein transport</keyword>
<accession>A0A8S1K8T0</accession>
<dbReference type="OrthoDB" id="2960936at2759"/>
<dbReference type="GO" id="GO:0005737">
    <property type="term" value="C:cytoplasm"/>
    <property type="evidence" value="ECO:0007669"/>
    <property type="project" value="UniProtKB-SubCell"/>
</dbReference>
<proteinExistence type="inferred from homology"/>
<evidence type="ECO:0000313" key="6">
    <source>
        <dbReference type="EMBL" id="CAD8052000.1"/>
    </source>
</evidence>
<evidence type="ECO:0000256" key="4">
    <source>
        <dbReference type="RuleBase" id="RU363115"/>
    </source>
</evidence>
<keyword evidence="7" id="KW-1185">Reference proteome</keyword>
<gene>
    <name evidence="6" type="ORF">PSON_ATCC_30995.1.T0060196</name>
</gene>
<organism evidence="6 7">
    <name type="scientific">Paramecium sonneborni</name>
    <dbReference type="NCBI Taxonomy" id="65129"/>
    <lineage>
        <taxon>Eukaryota</taxon>
        <taxon>Sar</taxon>
        <taxon>Alveolata</taxon>
        <taxon>Ciliophora</taxon>
        <taxon>Intramacronucleata</taxon>
        <taxon>Oligohymenophorea</taxon>
        <taxon>Peniculida</taxon>
        <taxon>Parameciidae</taxon>
        <taxon>Paramecium</taxon>
    </lineage>
</organism>
<dbReference type="Proteomes" id="UP000692954">
    <property type="component" value="Unassembled WGS sequence"/>
</dbReference>
<keyword evidence="3" id="KW-0788">Thiol protease</keyword>
<comment type="subcellular location">
    <subcellularLocation>
        <location evidence="4">Cytoplasm</location>
    </subcellularLocation>
</comment>
<name>A0A8S1K8T0_9CILI</name>
<dbReference type="Pfam" id="PF03416">
    <property type="entry name" value="Peptidase_C54"/>
    <property type="match status" value="1"/>
</dbReference>
<dbReference type="EMBL" id="CAJJDN010000006">
    <property type="protein sequence ID" value="CAD8052000.1"/>
    <property type="molecule type" value="Genomic_DNA"/>
</dbReference>
<evidence type="ECO:0000256" key="1">
    <source>
        <dbReference type="ARBA" id="ARBA00022670"/>
    </source>
</evidence>
<comment type="similarity">
    <text evidence="4">Belongs to the peptidase C54 family.</text>
</comment>
<dbReference type="GO" id="GO:0019786">
    <property type="term" value="F:protein-phosphatidylethanolamide deconjugating activity"/>
    <property type="evidence" value="ECO:0007669"/>
    <property type="project" value="InterPro"/>
</dbReference>
<dbReference type="GO" id="GO:0000423">
    <property type="term" value="P:mitophagy"/>
    <property type="evidence" value="ECO:0007669"/>
    <property type="project" value="TreeGrafter"/>
</dbReference>
<keyword evidence="4" id="KW-0813">Transport</keyword>
<comment type="function">
    <text evidence="4">Cysteine protease that plays a key role in autophagy by mediating both proteolytic activation and delipidation of ATG8 family proteins.</text>
</comment>
<dbReference type="GO" id="GO:0015031">
    <property type="term" value="P:protein transport"/>
    <property type="evidence" value="ECO:0007669"/>
    <property type="project" value="UniProtKB-KW"/>
</dbReference>
<keyword evidence="4" id="KW-0072">Autophagy</keyword>
<keyword evidence="1 4" id="KW-0645">Protease</keyword>
<comment type="caution">
    <text evidence="6">The sequence shown here is derived from an EMBL/GenBank/DDBJ whole genome shotgun (WGS) entry which is preliminary data.</text>
</comment>
<dbReference type="GO" id="GO:0000045">
    <property type="term" value="P:autophagosome assembly"/>
    <property type="evidence" value="ECO:0007669"/>
    <property type="project" value="TreeGrafter"/>
</dbReference>
<dbReference type="GO" id="GO:0004197">
    <property type="term" value="F:cysteine-type endopeptidase activity"/>
    <property type="evidence" value="ECO:0007669"/>
    <property type="project" value="TreeGrafter"/>
</dbReference>
<dbReference type="AlphaFoldDB" id="A0A8S1K8T0"/>
<evidence type="ECO:0000256" key="3">
    <source>
        <dbReference type="ARBA" id="ARBA00022807"/>
    </source>
</evidence>
<dbReference type="GO" id="GO:0035973">
    <property type="term" value="P:aggrephagy"/>
    <property type="evidence" value="ECO:0007669"/>
    <property type="project" value="TreeGrafter"/>
</dbReference>
<keyword evidence="2 4" id="KW-0378">Hydrolase</keyword>
<dbReference type="GO" id="GO:0034727">
    <property type="term" value="P:piecemeal microautophagy of the nucleus"/>
    <property type="evidence" value="ECO:0007669"/>
    <property type="project" value="TreeGrafter"/>
</dbReference>
<keyword evidence="4" id="KW-0963">Cytoplasm</keyword>
<evidence type="ECO:0000256" key="2">
    <source>
        <dbReference type="ARBA" id="ARBA00022801"/>
    </source>
</evidence>
<evidence type="ECO:0000259" key="5">
    <source>
        <dbReference type="Pfam" id="PF03416"/>
    </source>
</evidence>
<protein>
    <recommendedName>
        <fullName evidence="4">Cysteine protease</fullName>
        <ecNumber evidence="4">3.4.22.-</ecNumber>
    </recommendedName>
</protein>
<evidence type="ECO:0000313" key="7">
    <source>
        <dbReference type="Proteomes" id="UP000692954"/>
    </source>
</evidence>
<feature type="domain" description="Peptidase C54 catalytic" evidence="5">
    <location>
        <begin position="71"/>
        <end position="314"/>
    </location>
</feature>
<dbReference type="PANTHER" id="PTHR22624:SF49">
    <property type="entry name" value="CYSTEINE PROTEASE"/>
    <property type="match status" value="1"/>
</dbReference>
<dbReference type="EC" id="3.4.22.-" evidence="4"/>
<dbReference type="InterPro" id="IPR005078">
    <property type="entry name" value="Peptidase_C54"/>
</dbReference>
<dbReference type="PANTHER" id="PTHR22624">
    <property type="entry name" value="CYSTEINE PROTEASE ATG4"/>
    <property type="match status" value="1"/>
</dbReference>